<gene>
    <name evidence="1" type="ORF">EKG37_02025</name>
</gene>
<accession>A0A3S0INH2</accession>
<protein>
    <submittedName>
        <fullName evidence="1">Flagellar biosynthesis protein FlhS</fullName>
    </submittedName>
</protein>
<comment type="caution">
    <text evidence="1">The sequence shown here is derived from an EMBL/GenBank/DDBJ whole genome shotgun (WGS) entry which is preliminary data.</text>
</comment>
<dbReference type="AlphaFoldDB" id="A0A3S0INH2"/>
<keyword evidence="2" id="KW-1185">Reference proteome</keyword>
<dbReference type="Gene3D" id="3.40.1690.10">
    <property type="entry name" value="secretion proteins EscU"/>
    <property type="match status" value="1"/>
</dbReference>
<dbReference type="OrthoDB" id="9810419at2"/>
<keyword evidence="1" id="KW-0966">Cell projection</keyword>
<keyword evidence="1" id="KW-0282">Flagellum</keyword>
<reference evidence="1 2" key="1">
    <citation type="submission" date="2018-12" db="EMBL/GenBank/DDBJ databases">
        <title>Bacillus yapensis draft genome sequence.</title>
        <authorList>
            <person name="Yu L."/>
            <person name="Xu X."/>
            <person name="Tang X."/>
        </authorList>
    </citation>
    <scope>NUCLEOTIDE SEQUENCE [LARGE SCALE GENOMIC DNA]</scope>
    <source>
        <strain evidence="1 2">XXST-01</strain>
    </source>
</reference>
<evidence type="ECO:0000313" key="2">
    <source>
        <dbReference type="Proteomes" id="UP000271374"/>
    </source>
</evidence>
<sequence>MMNPRSMYIKNQEKISVPSEAVVRYNNSQGALASEAIQSSGKAVKKVLDLAKQNQIELQEDDTLLNTLISIDLGESVPPQLYAAIAQILLLLDELERSY</sequence>
<dbReference type="EMBL" id="RXNT01000001">
    <property type="protein sequence ID" value="RTR36357.1"/>
    <property type="molecule type" value="Genomic_DNA"/>
</dbReference>
<name>A0A3S0INH2_9BACI</name>
<keyword evidence="1" id="KW-0969">Cilium</keyword>
<dbReference type="Proteomes" id="UP000271374">
    <property type="component" value="Unassembled WGS sequence"/>
</dbReference>
<evidence type="ECO:0000313" key="1">
    <source>
        <dbReference type="EMBL" id="RTR36357.1"/>
    </source>
</evidence>
<proteinExistence type="predicted"/>
<dbReference type="InterPro" id="IPR029025">
    <property type="entry name" value="T3SS_substrate_exporter_C"/>
</dbReference>
<organism evidence="1 2">
    <name type="scientific">Bacillus yapensis</name>
    <dbReference type="NCBI Taxonomy" id="2492960"/>
    <lineage>
        <taxon>Bacteria</taxon>
        <taxon>Bacillati</taxon>
        <taxon>Bacillota</taxon>
        <taxon>Bacilli</taxon>
        <taxon>Bacillales</taxon>
        <taxon>Bacillaceae</taxon>
        <taxon>Bacillus</taxon>
    </lineage>
</organism>
<dbReference type="SUPFAM" id="SSF160544">
    <property type="entry name" value="EscU C-terminal domain-like"/>
    <property type="match status" value="1"/>
</dbReference>